<sequence>MMATELSQSGPEPSRCDPHDSDRQQRPCDRAMKCTTKHQEAPVVRIDDEGERARLLAGSMVSATARQRLADARHSSPDDVLASEYNALWAALTADDDALEAMDGCSNPTSVQVAARYGVARPDSAVHMAAWDALAATDPESAVTHLVEALGTAVRQANPIAQFGQTHGASYYVLTSQKEHVIRAALFALPEREDGVARIIYCIDSSADSTCINRNVVKNKRREWRSQTVPLCMLMCAFAERASDDAVYVAHCSEGRQAHAWFTQSLLRLDSPRRVPGAVRRYIDDQHRSYTWRGLFAGEWFGGAICGVRLSEQRIDTILCLLAGRQWASQAAPMFARPCSLLDRAAAAYRGPLHADALPVDVLARTAACAWYRVCTEVPLASGRLPHGHALAGIARALGVEPTTAQLERPELLCVRLAEPAVAEMVRTRYGVEPIRGPFAYAGSRELHRLWGALCDHAPGTRVDTLTLCVVRSYAAQNQIALSADDEVDARRLFARLAVFAAQPYMQ</sequence>
<protein>
    <submittedName>
        <fullName evidence="2">Uncharacterized protein</fullName>
    </submittedName>
</protein>
<reference evidence="2" key="1">
    <citation type="journal article" date="2018" name="Nat. Commun.">
        <title>Diversity and evolution of the emerging Pandoraviridae family.</title>
        <authorList>
            <person name="Legendre M."/>
            <person name="Fabre E."/>
            <person name="Poirot O."/>
            <person name="Jeudy S."/>
            <person name="Lartigue A."/>
            <person name="Alempic J.M."/>
            <person name="Beucher L."/>
            <person name="Philippe N."/>
            <person name="Bertaux L."/>
            <person name="Christo-Foroux E."/>
            <person name="Labadie K."/>
            <person name="Coute Y."/>
            <person name="Abergel C."/>
            <person name="Claverie J.M."/>
        </authorList>
    </citation>
    <scope>NUCLEOTIDE SEQUENCE [LARGE SCALE GENOMIC DNA]</scope>
    <source>
        <strain evidence="2">Quercus</strain>
    </source>
</reference>
<gene>
    <name evidence="2" type="ORF">pqer_cds_1049</name>
</gene>
<evidence type="ECO:0000313" key="2">
    <source>
        <dbReference type="EMBL" id="AVK75471.1"/>
    </source>
</evidence>
<dbReference type="RefSeq" id="YP_009483740.1">
    <property type="nucleotide sequence ID" value="NC_037667.1"/>
</dbReference>
<dbReference type="EMBL" id="MG011689">
    <property type="protein sequence ID" value="AVK75471.1"/>
    <property type="molecule type" value="Genomic_DNA"/>
</dbReference>
<evidence type="ECO:0000256" key="1">
    <source>
        <dbReference type="SAM" id="MobiDB-lite"/>
    </source>
</evidence>
<feature type="compositionally biased region" description="Basic and acidic residues" evidence="1">
    <location>
        <begin position="14"/>
        <end position="27"/>
    </location>
</feature>
<feature type="compositionally biased region" description="Polar residues" evidence="1">
    <location>
        <begin position="1"/>
        <end position="11"/>
    </location>
</feature>
<dbReference type="Proteomes" id="UP000248852">
    <property type="component" value="Segment"/>
</dbReference>
<proteinExistence type="predicted"/>
<dbReference type="KEGG" id="vg:36843544"/>
<dbReference type="GeneID" id="36843544"/>
<name>A0A2U7UAJ9_9VIRU</name>
<organism evidence="2">
    <name type="scientific">Pandoravirus quercus</name>
    <dbReference type="NCBI Taxonomy" id="2107709"/>
    <lineage>
        <taxon>Viruses</taxon>
        <taxon>Pandoravirus</taxon>
    </lineage>
</organism>
<feature type="region of interest" description="Disordered" evidence="1">
    <location>
        <begin position="1"/>
        <end position="27"/>
    </location>
</feature>
<accession>A0A2U7UAJ9</accession>